<dbReference type="Pfam" id="PF03963">
    <property type="entry name" value="FlgD"/>
    <property type="match status" value="1"/>
</dbReference>
<name>A0A841KW55_9FIRM</name>
<evidence type="ECO:0000256" key="2">
    <source>
        <dbReference type="ARBA" id="ARBA00022795"/>
    </source>
</evidence>
<evidence type="ECO:0000313" key="4">
    <source>
        <dbReference type="Proteomes" id="UP000579281"/>
    </source>
</evidence>
<evidence type="ECO:0000313" key="3">
    <source>
        <dbReference type="EMBL" id="MBB6216478.1"/>
    </source>
</evidence>
<dbReference type="EMBL" id="JACHEN010000015">
    <property type="protein sequence ID" value="MBB6216478.1"/>
    <property type="molecule type" value="Genomic_DNA"/>
</dbReference>
<keyword evidence="4" id="KW-1185">Reference proteome</keyword>
<proteinExistence type="inferred from homology"/>
<dbReference type="AlphaFoldDB" id="A0A841KW55"/>
<dbReference type="Proteomes" id="UP000579281">
    <property type="component" value="Unassembled WGS sequence"/>
</dbReference>
<keyword evidence="2" id="KW-1005">Bacterial flagellum biogenesis</keyword>
<accession>A0A841KW55</accession>
<comment type="caution">
    <text evidence="3">The sequence shown here is derived from an EMBL/GenBank/DDBJ whole genome shotgun (WGS) entry which is preliminary data.</text>
</comment>
<keyword evidence="3" id="KW-0969">Cilium</keyword>
<reference evidence="3 4" key="1">
    <citation type="submission" date="2020-08" db="EMBL/GenBank/DDBJ databases">
        <title>Genomic Encyclopedia of Type Strains, Phase IV (KMG-IV): sequencing the most valuable type-strain genomes for metagenomic binning, comparative biology and taxonomic classification.</title>
        <authorList>
            <person name="Goeker M."/>
        </authorList>
    </citation>
    <scope>NUCLEOTIDE SEQUENCE [LARGE SCALE GENOMIC DNA]</scope>
    <source>
        <strain evidence="3 4">DSM 103526</strain>
    </source>
</reference>
<dbReference type="InterPro" id="IPR005648">
    <property type="entry name" value="FlgD"/>
</dbReference>
<organism evidence="3 4">
    <name type="scientific">Anaerosolibacter carboniphilus</name>
    <dbReference type="NCBI Taxonomy" id="1417629"/>
    <lineage>
        <taxon>Bacteria</taxon>
        <taxon>Bacillati</taxon>
        <taxon>Bacillota</taxon>
        <taxon>Clostridia</taxon>
        <taxon>Peptostreptococcales</taxon>
        <taxon>Thermotaleaceae</taxon>
        <taxon>Anaerosolibacter</taxon>
    </lineage>
</organism>
<gene>
    <name evidence="3" type="ORF">HNQ80_002580</name>
</gene>
<evidence type="ECO:0000256" key="1">
    <source>
        <dbReference type="ARBA" id="ARBA00010577"/>
    </source>
</evidence>
<sequence length="124" mass="13890">MADEIIGKIGQNTSTYNTTSTTGSSMDKDAFLKLLVTQLSHQDPLNPVEDKEFIAQMAQFSTLEAVQNLDSTMEESMDLMYDLTTVQVQQAKEHNEKILESNQKIIDELVKLSKAIEAYGIKTE</sequence>
<keyword evidence="3" id="KW-0966">Cell projection</keyword>
<protein>
    <submittedName>
        <fullName evidence="3">Flagellar basal-body rod modification protein FlgD</fullName>
    </submittedName>
</protein>
<comment type="similarity">
    <text evidence="1">Belongs to the FlgD family.</text>
</comment>
<keyword evidence="3" id="KW-0282">Flagellum</keyword>
<dbReference type="GO" id="GO:0044781">
    <property type="term" value="P:bacterial-type flagellum organization"/>
    <property type="evidence" value="ECO:0007669"/>
    <property type="project" value="UniProtKB-KW"/>
</dbReference>
<dbReference type="RefSeq" id="WP_184311013.1">
    <property type="nucleotide sequence ID" value="NZ_JACHEN010000015.1"/>
</dbReference>